<dbReference type="RefSeq" id="WP_080459449.1">
    <property type="nucleotide sequence ID" value="NZ_JXMW01000001.1"/>
</dbReference>
<sequence>MSRKYFYIAILVLCIYFCMNGVAASDNSSYDNSTDFNSDSDYVINESVVNESDTQNKAESVNNSPSEISDFDIEQMNIQSTNYPGNVFNENTGSYFNDLQQAIDNANKGEKLIVFEGYYENIILSRNGLTITCVNQYNSTIGNLYVHYVVGCNISGFTINSLDLYNAHENVFCNNFFDHYNNNMNWPTSNPVIMISISYYNLFESNKIKQNTNGLFILSGGSNSTFRFNLFDKIDYYPYGDIDAGGSYLDLDNNLWYWMEMITYDPSYFESIKNELIRNQGSNVVLDKWIIPKFDIINYKTLLNFNFNNFNEDISSLGSMNKINILYQMYWDYNIMTSEINNGYAELNLPYNINSFYLLIDYYMPIMLFEDESFIFNRNTSNYYKNLQEAIDDVYTLNGHTLELCGSHSSGDIFLNKNLTINGRNLIINNFLINEGGSGSKISNFNIKNLTIKSSNYLNILNNQIENLLMNNSNFNTFFSNNIKNITEIFNSNNLNLSNNRINSIYMDSSDYCIIYLNNITKIDIFNSNNLNISNNQINISSINNSNFSNISSNNIKNNTIILNSNNLNISNNQIDNLYMSNSNFSIISNNIINYLNLNNTHSNNVFSSNSVWDYLLKTHLI</sequence>
<evidence type="ECO:0000313" key="1">
    <source>
        <dbReference type="EMBL" id="OQD59830.1"/>
    </source>
</evidence>
<dbReference type="OrthoDB" id="384628at2157"/>
<proteinExistence type="predicted"/>
<protein>
    <submittedName>
        <fullName evidence="1">Uncharacterized protein</fullName>
    </submittedName>
</protein>
<gene>
    <name evidence="1" type="ORF">MBBAR_1c02380</name>
</gene>
<reference evidence="1 2" key="1">
    <citation type="submission" date="2014-12" db="EMBL/GenBank/DDBJ databases">
        <title>Genome sequence of Methanobrevibacter arboriphilicus DH1, DSM1125.</title>
        <authorList>
            <person name="Poehlein A."/>
            <person name="Thauer R.K."/>
            <person name="Seedorf H."/>
            <person name="Daniel R."/>
        </authorList>
    </citation>
    <scope>NUCLEOTIDE SEQUENCE [LARGE SCALE GENOMIC DNA]</scope>
    <source>
        <strain evidence="1 2">DH1</strain>
    </source>
</reference>
<evidence type="ECO:0000313" key="2">
    <source>
        <dbReference type="Proteomes" id="UP000191661"/>
    </source>
</evidence>
<name>A0A1V6N545_METAZ</name>
<accession>A0A1V6N545</accession>
<keyword evidence="2" id="KW-1185">Reference proteome</keyword>
<dbReference type="AlphaFoldDB" id="A0A1V6N545"/>
<dbReference type="EMBL" id="JXMW01000001">
    <property type="protein sequence ID" value="OQD59830.1"/>
    <property type="molecule type" value="Genomic_DNA"/>
</dbReference>
<comment type="caution">
    <text evidence="1">The sequence shown here is derived from an EMBL/GenBank/DDBJ whole genome shotgun (WGS) entry which is preliminary data.</text>
</comment>
<organism evidence="1 2">
    <name type="scientific">Methanobrevibacter arboriphilus JCM 13429 = DSM 1125</name>
    <dbReference type="NCBI Taxonomy" id="1300164"/>
    <lineage>
        <taxon>Archaea</taxon>
        <taxon>Methanobacteriati</taxon>
        <taxon>Methanobacteriota</taxon>
        <taxon>Methanomada group</taxon>
        <taxon>Methanobacteria</taxon>
        <taxon>Methanobacteriales</taxon>
        <taxon>Methanobacteriaceae</taxon>
        <taxon>Methanobrevibacter</taxon>
    </lineage>
</organism>
<dbReference type="Proteomes" id="UP000191661">
    <property type="component" value="Unassembled WGS sequence"/>
</dbReference>